<accession>A0AAN6NPL5</accession>
<evidence type="ECO:0000313" key="2">
    <source>
        <dbReference type="Proteomes" id="UP001303222"/>
    </source>
</evidence>
<reference evidence="1" key="2">
    <citation type="submission" date="2023-06" db="EMBL/GenBank/DDBJ databases">
        <authorList>
            <consortium name="Lawrence Berkeley National Laboratory"/>
            <person name="Mondo S.J."/>
            <person name="Hensen N."/>
            <person name="Bonometti L."/>
            <person name="Westerberg I."/>
            <person name="Brannstrom I.O."/>
            <person name="Guillou S."/>
            <person name="Cros-Aarteil S."/>
            <person name="Calhoun S."/>
            <person name="Haridas S."/>
            <person name="Kuo A."/>
            <person name="Pangilinan J."/>
            <person name="Riley R."/>
            <person name="Labutti K."/>
            <person name="Andreopoulos B."/>
            <person name="Lipzen A."/>
            <person name="Chen C."/>
            <person name="Yanf M."/>
            <person name="Daum C."/>
            <person name="Ng V."/>
            <person name="Clum A."/>
            <person name="Steindorff A."/>
            <person name="Ohm R."/>
            <person name="Martin F."/>
            <person name="Silar P."/>
            <person name="Natvig D."/>
            <person name="Lalanne C."/>
            <person name="Gautier V."/>
            <person name="Ament-Velasquez S.L."/>
            <person name="Kruys A."/>
            <person name="Hutchinson M.I."/>
            <person name="Powell A.J."/>
            <person name="Barry K."/>
            <person name="Miller A.N."/>
            <person name="Grigoriev I.V."/>
            <person name="Debuchy R."/>
            <person name="Gladieux P."/>
            <person name="Thoren M.H."/>
            <person name="Johannesson H."/>
        </authorList>
    </citation>
    <scope>NUCLEOTIDE SEQUENCE</scope>
    <source>
        <strain evidence="1">CBS 626.80</strain>
    </source>
</reference>
<sequence length="101" mass="11764">MSILPLTIYPTHSSVNDFANSPASIINKHRHMTMARAVVEFAIESLRKGLKWLRDLAINQYEHSLGRNFSGPMRAKHKQRILLWHTIIEVLDHKQWALPRI</sequence>
<comment type="caution">
    <text evidence="1">The sequence shown here is derived from an EMBL/GenBank/DDBJ whole genome shotgun (WGS) entry which is preliminary data.</text>
</comment>
<reference evidence="1" key="1">
    <citation type="journal article" date="2023" name="Mol. Phylogenet. Evol.">
        <title>Genome-scale phylogeny and comparative genomics of the fungal order Sordariales.</title>
        <authorList>
            <person name="Hensen N."/>
            <person name="Bonometti L."/>
            <person name="Westerberg I."/>
            <person name="Brannstrom I.O."/>
            <person name="Guillou S."/>
            <person name="Cros-Aarteil S."/>
            <person name="Calhoun S."/>
            <person name="Haridas S."/>
            <person name="Kuo A."/>
            <person name="Mondo S."/>
            <person name="Pangilinan J."/>
            <person name="Riley R."/>
            <person name="LaButti K."/>
            <person name="Andreopoulos B."/>
            <person name="Lipzen A."/>
            <person name="Chen C."/>
            <person name="Yan M."/>
            <person name="Daum C."/>
            <person name="Ng V."/>
            <person name="Clum A."/>
            <person name="Steindorff A."/>
            <person name="Ohm R.A."/>
            <person name="Martin F."/>
            <person name="Silar P."/>
            <person name="Natvig D.O."/>
            <person name="Lalanne C."/>
            <person name="Gautier V."/>
            <person name="Ament-Velasquez S.L."/>
            <person name="Kruys A."/>
            <person name="Hutchinson M.I."/>
            <person name="Powell A.J."/>
            <person name="Barry K."/>
            <person name="Miller A.N."/>
            <person name="Grigoriev I.V."/>
            <person name="Debuchy R."/>
            <person name="Gladieux P."/>
            <person name="Hiltunen Thoren M."/>
            <person name="Johannesson H."/>
        </authorList>
    </citation>
    <scope>NUCLEOTIDE SEQUENCE</scope>
    <source>
        <strain evidence="1">CBS 626.80</strain>
    </source>
</reference>
<proteinExistence type="predicted"/>
<dbReference type="EMBL" id="MU859203">
    <property type="protein sequence ID" value="KAK3949711.1"/>
    <property type="molecule type" value="Genomic_DNA"/>
</dbReference>
<protein>
    <submittedName>
        <fullName evidence="1">Uncharacterized protein</fullName>
    </submittedName>
</protein>
<name>A0AAN6NPL5_9PEZI</name>
<gene>
    <name evidence="1" type="ORF">QBC32DRAFT_30631</name>
</gene>
<dbReference type="Proteomes" id="UP001303222">
    <property type="component" value="Unassembled WGS sequence"/>
</dbReference>
<keyword evidence="2" id="KW-1185">Reference proteome</keyword>
<evidence type="ECO:0000313" key="1">
    <source>
        <dbReference type="EMBL" id="KAK3949711.1"/>
    </source>
</evidence>
<organism evidence="1 2">
    <name type="scientific">Pseudoneurospora amorphoporcata</name>
    <dbReference type="NCBI Taxonomy" id="241081"/>
    <lineage>
        <taxon>Eukaryota</taxon>
        <taxon>Fungi</taxon>
        <taxon>Dikarya</taxon>
        <taxon>Ascomycota</taxon>
        <taxon>Pezizomycotina</taxon>
        <taxon>Sordariomycetes</taxon>
        <taxon>Sordariomycetidae</taxon>
        <taxon>Sordariales</taxon>
        <taxon>Sordariaceae</taxon>
        <taxon>Pseudoneurospora</taxon>
    </lineage>
</organism>
<dbReference type="AlphaFoldDB" id="A0AAN6NPL5"/>